<proteinExistence type="predicted"/>
<keyword evidence="2" id="KW-1185">Reference proteome</keyword>
<dbReference type="Proteomes" id="UP000318733">
    <property type="component" value="Unassembled WGS sequence"/>
</dbReference>
<dbReference type="AlphaFoldDB" id="A0A556MMQ3"/>
<evidence type="ECO:0008006" key="3">
    <source>
        <dbReference type="Google" id="ProtNLM"/>
    </source>
</evidence>
<dbReference type="RefSeq" id="WP_144249077.1">
    <property type="nucleotide sequence ID" value="NZ_VLPK01000002.1"/>
</dbReference>
<sequence length="227" mass="24701">MTGFGSAGEYQVAVTAHTVAVSTFSAEFDFVTTYAYSGPSNAPVDIYTDLPAQRSISTYAKDNLAGTSTTNPGKLWAFEGSKDLITKLFTSDAGGENIDFTYDANNNFKTISFTNLSGAQAGKVVASMTVTGLDNHPSPFSSVKGYPVFSYPQMFISDYALAFCKNNPTQIVYKQLDYNKGDLETTEQDDFTYTYNDQGYPATVTVKVSYIGPPASSITKSYTYNYK</sequence>
<evidence type="ECO:0000313" key="2">
    <source>
        <dbReference type="Proteomes" id="UP000318733"/>
    </source>
</evidence>
<accession>A0A556MMQ3</accession>
<reference evidence="1 2" key="1">
    <citation type="submission" date="2019-07" db="EMBL/GenBank/DDBJ databases">
        <authorList>
            <person name="Huq M.A."/>
        </authorList>
    </citation>
    <scope>NUCLEOTIDE SEQUENCE [LARGE SCALE GENOMIC DNA]</scope>
    <source>
        <strain evidence="1 2">MAH-19</strain>
    </source>
</reference>
<comment type="caution">
    <text evidence="1">The sequence shown here is derived from an EMBL/GenBank/DDBJ whole genome shotgun (WGS) entry which is preliminary data.</text>
</comment>
<gene>
    <name evidence="1" type="ORF">FO440_15000</name>
</gene>
<evidence type="ECO:0000313" key="1">
    <source>
        <dbReference type="EMBL" id="TSJ41039.1"/>
    </source>
</evidence>
<dbReference type="OrthoDB" id="787235at2"/>
<organism evidence="1 2">
    <name type="scientific">Mucilaginibacter corticis</name>
    <dbReference type="NCBI Taxonomy" id="2597670"/>
    <lineage>
        <taxon>Bacteria</taxon>
        <taxon>Pseudomonadati</taxon>
        <taxon>Bacteroidota</taxon>
        <taxon>Sphingobacteriia</taxon>
        <taxon>Sphingobacteriales</taxon>
        <taxon>Sphingobacteriaceae</taxon>
        <taxon>Mucilaginibacter</taxon>
    </lineage>
</organism>
<name>A0A556MMQ3_9SPHI</name>
<protein>
    <recommendedName>
        <fullName evidence="3">DUF4595 domain-containing protein</fullName>
    </recommendedName>
</protein>
<dbReference type="EMBL" id="VLPK01000002">
    <property type="protein sequence ID" value="TSJ41039.1"/>
    <property type="molecule type" value="Genomic_DNA"/>
</dbReference>